<evidence type="ECO:0000313" key="3">
    <source>
        <dbReference type="Proteomes" id="UP001153269"/>
    </source>
</evidence>
<evidence type="ECO:0000313" key="2">
    <source>
        <dbReference type="EMBL" id="CAB1450120.1"/>
    </source>
</evidence>
<name>A0A9N7Z3N7_PLEPL</name>
<proteinExistence type="predicted"/>
<feature type="compositionally biased region" description="Basic and acidic residues" evidence="1">
    <location>
        <begin position="182"/>
        <end position="196"/>
    </location>
</feature>
<organism evidence="2 3">
    <name type="scientific">Pleuronectes platessa</name>
    <name type="common">European plaice</name>
    <dbReference type="NCBI Taxonomy" id="8262"/>
    <lineage>
        <taxon>Eukaryota</taxon>
        <taxon>Metazoa</taxon>
        <taxon>Chordata</taxon>
        <taxon>Craniata</taxon>
        <taxon>Vertebrata</taxon>
        <taxon>Euteleostomi</taxon>
        <taxon>Actinopterygii</taxon>
        <taxon>Neopterygii</taxon>
        <taxon>Teleostei</taxon>
        <taxon>Neoteleostei</taxon>
        <taxon>Acanthomorphata</taxon>
        <taxon>Carangaria</taxon>
        <taxon>Pleuronectiformes</taxon>
        <taxon>Pleuronectoidei</taxon>
        <taxon>Pleuronectidae</taxon>
        <taxon>Pleuronectes</taxon>
    </lineage>
</organism>
<keyword evidence="3" id="KW-1185">Reference proteome</keyword>
<evidence type="ECO:0000256" key="1">
    <source>
        <dbReference type="SAM" id="MobiDB-lite"/>
    </source>
</evidence>
<accession>A0A9N7Z3N7</accession>
<dbReference type="AlphaFoldDB" id="A0A9N7Z3N7"/>
<feature type="region of interest" description="Disordered" evidence="1">
    <location>
        <begin position="1"/>
        <end position="89"/>
    </location>
</feature>
<feature type="region of interest" description="Disordered" evidence="1">
    <location>
        <begin position="182"/>
        <end position="206"/>
    </location>
</feature>
<comment type="caution">
    <text evidence="2">The sequence shown here is derived from an EMBL/GenBank/DDBJ whole genome shotgun (WGS) entry which is preliminary data.</text>
</comment>
<sequence>MQARASHRAANGSRAFLSGPVSGEDTAQYRLESPSSDSGGPLIQPSDSEGKPRHHLGSEPHQQKKVSGHAGAPQSVSQRFRPKNKRGESWRCVNKTLSPVAELHEVQTPFSEYPRVSQRQLLNVNHNYSAALFSSLCISPPRSVSLVQPHSEVVDAAPSIRITRHDTRESLTDFITWRNKEDDLSKGPGERVRLEKTGGATSRRSLPKGPYRGLLVGLKNDVISPSFLLAAAPSILSKGPVPLASLWIKSP</sequence>
<protein>
    <submittedName>
        <fullName evidence="2">Uncharacterized protein</fullName>
    </submittedName>
</protein>
<dbReference type="Proteomes" id="UP001153269">
    <property type="component" value="Unassembled WGS sequence"/>
</dbReference>
<dbReference type="EMBL" id="CADEAL010004042">
    <property type="protein sequence ID" value="CAB1450120.1"/>
    <property type="molecule type" value="Genomic_DNA"/>
</dbReference>
<gene>
    <name evidence="2" type="ORF">PLEPLA_LOCUS37809</name>
</gene>
<reference evidence="2" key="1">
    <citation type="submission" date="2020-03" db="EMBL/GenBank/DDBJ databases">
        <authorList>
            <person name="Weist P."/>
        </authorList>
    </citation>
    <scope>NUCLEOTIDE SEQUENCE</scope>
</reference>
<feature type="compositionally biased region" description="Basic and acidic residues" evidence="1">
    <location>
        <begin position="48"/>
        <end position="62"/>
    </location>
</feature>